<organism evidence="19 20">
    <name type="scientific">Arcticibacter tournemirensis</name>
    <dbReference type="NCBI Taxonomy" id="699437"/>
    <lineage>
        <taxon>Bacteria</taxon>
        <taxon>Pseudomonadati</taxon>
        <taxon>Bacteroidota</taxon>
        <taxon>Sphingobacteriia</taxon>
        <taxon>Sphingobacteriales</taxon>
        <taxon>Sphingobacteriaceae</taxon>
        <taxon>Arcticibacter</taxon>
    </lineage>
</organism>
<dbReference type="Gene3D" id="2.60.40.1120">
    <property type="entry name" value="Carboxypeptidase-like, regulatory domain"/>
    <property type="match status" value="1"/>
</dbReference>
<dbReference type="GO" id="GO:0015344">
    <property type="term" value="F:siderophore uptake transmembrane transporter activity"/>
    <property type="evidence" value="ECO:0007669"/>
    <property type="project" value="TreeGrafter"/>
</dbReference>
<evidence type="ECO:0000256" key="16">
    <source>
        <dbReference type="SAM" id="SignalP"/>
    </source>
</evidence>
<evidence type="ECO:0000256" key="10">
    <source>
        <dbReference type="ARBA" id="ARBA00023077"/>
    </source>
</evidence>
<dbReference type="Pfam" id="PF07715">
    <property type="entry name" value="Plug"/>
    <property type="match status" value="1"/>
</dbReference>
<dbReference type="PROSITE" id="PS52016">
    <property type="entry name" value="TONB_DEPENDENT_REC_3"/>
    <property type="match status" value="1"/>
</dbReference>
<proteinExistence type="inferred from homology"/>
<feature type="signal peptide" evidence="16">
    <location>
        <begin position="1"/>
        <end position="24"/>
    </location>
</feature>
<evidence type="ECO:0000256" key="6">
    <source>
        <dbReference type="ARBA" id="ARBA00022692"/>
    </source>
</evidence>
<dbReference type="Gene3D" id="2.170.130.10">
    <property type="entry name" value="TonB-dependent receptor, plug domain"/>
    <property type="match status" value="1"/>
</dbReference>
<keyword evidence="4 14" id="KW-1134">Transmembrane beta strand</keyword>
<keyword evidence="11 14" id="KW-0472">Membrane</keyword>
<evidence type="ECO:0000256" key="4">
    <source>
        <dbReference type="ARBA" id="ARBA00022452"/>
    </source>
</evidence>
<keyword evidence="9" id="KW-0406">Ion transport</keyword>
<dbReference type="InterPro" id="IPR036942">
    <property type="entry name" value="Beta-barrel_TonB_sf"/>
</dbReference>
<evidence type="ECO:0000256" key="8">
    <source>
        <dbReference type="ARBA" id="ARBA00023004"/>
    </source>
</evidence>
<dbReference type="InterPro" id="IPR039426">
    <property type="entry name" value="TonB-dep_rcpt-like"/>
</dbReference>
<dbReference type="Proteomes" id="UP000290848">
    <property type="component" value="Unassembled WGS sequence"/>
</dbReference>
<evidence type="ECO:0000256" key="9">
    <source>
        <dbReference type="ARBA" id="ARBA00023065"/>
    </source>
</evidence>
<dbReference type="GO" id="GO:0038023">
    <property type="term" value="F:signaling receptor activity"/>
    <property type="evidence" value="ECO:0007669"/>
    <property type="project" value="InterPro"/>
</dbReference>
<dbReference type="AlphaFoldDB" id="A0A4Q0MA18"/>
<dbReference type="SUPFAM" id="SSF56935">
    <property type="entry name" value="Porins"/>
    <property type="match status" value="1"/>
</dbReference>
<dbReference type="InterPro" id="IPR012910">
    <property type="entry name" value="Plug_dom"/>
</dbReference>
<feature type="domain" description="TonB-dependent receptor-like beta-barrel" evidence="17">
    <location>
        <begin position="322"/>
        <end position="766"/>
    </location>
</feature>
<evidence type="ECO:0000256" key="15">
    <source>
        <dbReference type="RuleBase" id="RU003357"/>
    </source>
</evidence>
<dbReference type="GO" id="GO:0009279">
    <property type="term" value="C:cell outer membrane"/>
    <property type="evidence" value="ECO:0007669"/>
    <property type="project" value="UniProtKB-SubCell"/>
</dbReference>
<sequence>MKKPYTFSQFLCLIFLFLSANAFAQTASIKGQITTSDNQPAIGISVRLVGHKGSTLTNSKGEFALNNIAPGTYTLKVSAVGLETQERLIEVKTNATETVNFILNEDLTQLEEVVISSPAKKFAEKKSEYAARMPLNNLENPQVYTVVPKELFVEQISTDLKTALQTVPGLTNITQGVGSGGIGLSIRMRGFSGTNAGGAIRNGMATNWVSLSDPVNLEAIEVIKGPSSTLFGGVLVSYGGLVNRVTKKPFDRFSGSVDYSTGSFGLSRVTADINAPLNDDKTLLFRLNAAYHNEKSFQDYGRQSTQVIAPALTYKVNNKLTLDLDLEFYNTERNTTYIGSIGPNVKAKGFDDLDLDFKTSFTNNDMLSSSKIFNAYFRANYKLSEQWTSQTNYSYANSDNNANYLFLKLLTDSTLSRQPMSIPSTFGVQQFQQNFVGNMKIGKLRNRLLVGLDYSQITSADRRTGQFEIDKVQFSGTNISIPDFPVDIYLDSLGGAARLPANKPSGAKRTASKRNYETYSAYFSDVLNITDQLIAMASLRLDHYTSEFEDYKQTSWSPKFGLVYQVVKNKVSLFGNYMNGFSNVPPQAVYGVGDKVALKPEHAEQLEGGIKLELLSGKLNGTLSYYDIKVDDKTRPDPDHSGFTIQDGTQISRGVEADLIANPFSGLHMIVGYGYNYSKFANAAANVNGLRPASTPKNTANTWISYKIQDGKAQGLGFGVGGNYQSDAFFVNTTAMTFKVSGYTKLDGTVFYDQSRYRLGVKVNNITDEEYWTTDAWAYRENPRQLIFNISYKF</sequence>
<comment type="subcellular location">
    <subcellularLocation>
        <location evidence="1 14">Cell outer membrane</location>
        <topology evidence="1 14">Multi-pass membrane protein</topology>
    </subcellularLocation>
</comment>
<comment type="caution">
    <text evidence="19">The sequence shown here is derived from an EMBL/GenBank/DDBJ whole genome shotgun (WGS) entry which is preliminary data.</text>
</comment>
<dbReference type="InterPro" id="IPR000531">
    <property type="entry name" value="Beta-barrel_TonB"/>
</dbReference>
<dbReference type="Pfam" id="PF13715">
    <property type="entry name" value="CarbopepD_reg_2"/>
    <property type="match status" value="1"/>
</dbReference>
<feature type="domain" description="TonB-dependent receptor plug" evidence="18">
    <location>
        <begin position="138"/>
        <end position="233"/>
    </location>
</feature>
<dbReference type="SUPFAM" id="SSF49464">
    <property type="entry name" value="Carboxypeptidase regulatory domain-like"/>
    <property type="match status" value="1"/>
</dbReference>
<evidence type="ECO:0000256" key="13">
    <source>
        <dbReference type="ARBA" id="ARBA00023237"/>
    </source>
</evidence>
<evidence type="ECO:0000256" key="7">
    <source>
        <dbReference type="ARBA" id="ARBA00022729"/>
    </source>
</evidence>
<keyword evidence="5" id="KW-0410">Iron transport</keyword>
<dbReference type="NCBIfam" id="TIGR01783">
    <property type="entry name" value="TonB-siderophor"/>
    <property type="match status" value="1"/>
</dbReference>
<name>A0A4Q0MA18_9SPHI</name>
<dbReference type="InterPro" id="IPR037066">
    <property type="entry name" value="Plug_dom_sf"/>
</dbReference>
<dbReference type="EMBL" id="RXOC01000005">
    <property type="protein sequence ID" value="RXF70078.1"/>
    <property type="molecule type" value="Genomic_DNA"/>
</dbReference>
<dbReference type="CDD" id="cd01347">
    <property type="entry name" value="ligand_gated_channel"/>
    <property type="match status" value="1"/>
</dbReference>
<evidence type="ECO:0000259" key="18">
    <source>
        <dbReference type="Pfam" id="PF07715"/>
    </source>
</evidence>
<keyword evidence="10 15" id="KW-0798">TonB box</keyword>
<comment type="similarity">
    <text evidence="2 14 15">Belongs to the TonB-dependent receptor family.</text>
</comment>
<evidence type="ECO:0000256" key="2">
    <source>
        <dbReference type="ARBA" id="ARBA00009810"/>
    </source>
</evidence>
<keyword evidence="13 14" id="KW-0998">Cell outer membrane</keyword>
<evidence type="ECO:0000256" key="12">
    <source>
        <dbReference type="ARBA" id="ARBA00023170"/>
    </source>
</evidence>
<dbReference type="Gene3D" id="2.40.170.20">
    <property type="entry name" value="TonB-dependent receptor, beta-barrel domain"/>
    <property type="match status" value="1"/>
</dbReference>
<protein>
    <submittedName>
        <fullName evidence="19">TonB-dependent siderophore receptor</fullName>
    </submittedName>
</protein>
<dbReference type="GO" id="GO:0015891">
    <property type="term" value="P:siderophore transport"/>
    <property type="evidence" value="ECO:0007669"/>
    <property type="project" value="InterPro"/>
</dbReference>
<keyword evidence="12 19" id="KW-0675">Receptor</keyword>
<accession>A0A4Q0MA18</accession>
<keyword evidence="3 14" id="KW-0813">Transport</keyword>
<dbReference type="RefSeq" id="WP_128769151.1">
    <property type="nucleotide sequence ID" value="NZ_RXOC01000005.1"/>
</dbReference>
<reference evidence="19 20" key="1">
    <citation type="submission" date="2018-12" db="EMBL/GenBank/DDBJ databases">
        <title>The Draft Genome Sequence of the Soil Bacterium Pedobacter tournemirensis R1.</title>
        <authorList>
            <person name="He J."/>
        </authorList>
    </citation>
    <scope>NUCLEOTIDE SEQUENCE [LARGE SCALE GENOMIC DNA]</scope>
    <source>
        <strain evidence="19 20">R1</strain>
    </source>
</reference>
<dbReference type="Pfam" id="PF00593">
    <property type="entry name" value="TonB_dep_Rec_b-barrel"/>
    <property type="match status" value="1"/>
</dbReference>
<evidence type="ECO:0000256" key="11">
    <source>
        <dbReference type="ARBA" id="ARBA00023136"/>
    </source>
</evidence>
<evidence type="ECO:0000256" key="3">
    <source>
        <dbReference type="ARBA" id="ARBA00022448"/>
    </source>
</evidence>
<evidence type="ECO:0000313" key="19">
    <source>
        <dbReference type="EMBL" id="RXF70078.1"/>
    </source>
</evidence>
<gene>
    <name evidence="19" type="ORF">EKH83_09335</name>
</gene>
<keyword evidence="7 16" id="KW-0732">Signal</keyword>
<keyword evidence="6 14" id="KW-0812">Transmembrane</keyword>
<evidence type="ECO:0000259" key="17">
    <source>
        <dbReference type="Pfam" id="PF00593"/>
    </source>
</evidence>
<dbReference type="InterPro" id="IPR008969">
    <property type="entry name" value="CarboxyPept-like_regulatory"/>
</dbReference>
<evidence type="ECO:0000256" key="1">
    <source>
        <dbReference type="ARBA" id="ARBA00004571"/>
    </source>
</evidence>
<evidence type="ECO:0000313" key="20">
    <source>
        <dbReference type="Proteomes" id="UP000290848"/>
    </source>
</evidence>
<evidence type="ECO:0000256" key="14">
    <source>
        <dbReference type="PROSITE-ProRule" id="PRU01360"/>
    </source>
</evidence>
<feature type="chain" id="PRO_5020201910" evidence="16">
    <location>
        <begin position="25"/>
        <end position="794"/>
    </location>
</feature>
<keyword evidence="8" id="KW-0408">Iron</keyword>
<dbReference type="PANTHER" id="PTHR32552:SF68">
    <property type="entry name" value="FERRICHROME OUTER MEMBRANE TRANSPORTER_PHAGE RECEPTOR"/>
    <property type="match status" value="1"/>
</dbReference>
<dbReference type="InterPro" id="IPR010105">
    <property type="entry name" value="TonB_sidphr_rcpt"/>
</dbReference>
<dbReference type="PANTHER" id="PTHR32552">
    <property type="entry name" value="FERRICHROME IRON RECEPTOR-RELATED"/>
    <property type="match status" value="1"/>
</dbReference>
<evidence type="ECO:0000256" key="5">
    <source>
        <dbReference type="ARBA" id="ARBA00022496"/>
    </source>
</evidence>